<dbReference type="SMART" id="SM00827">
    <property type="entry name" value="PKS_AT"/>
    <property type="match status" value="1"/>
</dbReference>
<reference evidence="11 12" key="1">
    <citation type="submission" date="2014-11" db="EMBL/GenBank/DDBJ databases">
        <title>Genomics derived discovery of secondary metabolites biosynthetic gene clusters in Aspergillus ustus.</title>
        <authorList>
            <person name="Pi B."/>
            <person name="Dai F."/>
            <person name="Song X."/>
            <person name="Zhu C."/>
            <person name="Li H."/>
            <person name="Yu D."/>
        </authorList>
    </citation>
    <scope>NUCLEOTIDE SEQUENCE [LARGE SCALE GENOMIC DNA]</scope>
    <source>
        <strain evidence="11 12">3.3904</strain>
    </source>
</reference>
<evidence type="ECO:0000256" key="7">
    <source>
        <dbReference type="SAM" id="MobiDB-lite"/>
    </source>
</evidence>
<dbReference type="Gene3D" id="3.30.70.3290">
    <property type="match status" value="1"/>
</dbReference>
<dbReference type="InterPro" id="IPR001227">
    <property type="entry name" value="Ac_transferase_dom_sf"/>
</dbReference>
<dbReference type="Pfam" id="PF00109">
    <property type="entry name" value="ketoacyl-synt"/>
    <property type="match status" value="1"/>
</dbReference>
<feature type="compositionally biased region" description="Polar residues" evidence="7">
    <location>
        <begin position="1598"/>
        <end position="1609"/>
    </location>
</feature>
<keyword evidence="3" id="KW-0597">Phosphoprotein</keyword>
<evidence type="ECO:0000259" key="10">
    <source>
        <dbReference type="PROSITE" id="PS52019"/>
    </source>
</evidence>
<dbReference type="InterPro" id="IPR049551">
    <property type="entry name" value="PKS_DH_C"/>
</dbReference>
<name>A0A0C1C318_ASPUT</name>
<dbReference type="InterPro" id="IPR042104">
    <property type="entry name" value="PKS_dehydratase_sf"/>
</dbReference>
<sequence length="1716" mass="185327">MHCLDRLSLDLGLDSDSADAHAYIREAFAAAAAPAQSPDTDIEIDLASKFQGLCIGTLSAAVMISSSTRTELGQNAAAALRLAMCIGAYVDSQRAVAISGSNSSLDSGSEFVCFIARWGVESSREDVETILGRYPEAYMSVELDKNSVTITALEGDTPSLWREFNSQGVRVADIPVRGRYHSSKNEEILQSLLRLFSSGSASQFWVPWGVGKLERCLRSILTEQVSWLSDVSKTVSSPSPNSTMTVLELGLVSCFPPSLSVLPHCRIVRGFLPLLPTPQAQDQDEHQDHYNYPETSVAIIGAACKYPGASSLDQLWTLISTGQTMFNEAPPGRFKERVAGNFISDLDQFDYGLFDISPREATYMDPQQRISLQVAYQAVESSGYFACANPELDVGCYVGAGSSDYEHNVNSNTPTAYSFTGTSRAFVSGRISHFFKWTGPSLTIDTACSSSATAIHQACNSLAMGDCSVALAGGVHIMASLPADRNIAAAGMTSSTGPCRPFDSDAAGYSRGEGCGFLVLKRLSAALACGDHILGVIAATATNQSDGSSSITVPVPRSQSDLYRRALSRAAMSAADISYVEAHGTGTQRGDPVEYQSIREVFGRKQKNVHIGSIKANLGHTESASGVAGVLKVLMMLGHGQIPAQANFARLNPAIPAVQENEGQLVLSTQLQKWDRRFRAAFVNNYGAAGNNAAIVICQPPREPRIRKGELTTPVGPTRYPFLISAQSTISLRRYCAALTRYVESESPSLAQVASLVARQQNRNLRHRIVFSVASMPELHDQLRRHAQTEETLSMLSVRQAKPIVLIFGGQTGSPLHFSKAVYDASYYLRQHVHKCDAFIQQLGLPSILPDIFSQDPIKDVVILHCCLFSIQYACAAAWLDAGLSVQRVIGHSFGQLTAMCISGIVTLKDAMRLVAGRAELIRDCWGDEKGCMLSVEIDREGAQTLARSEPGIEVACYNGPTNHVLVGGERAIAEVERRALSSSSPSLRTRRLKTTHGFHSHLFDPLMSKYLDLVRTVSFRAPVIAIETCSETTSWSTFTAQLVAEHSRNPVYFCDAVQRIERDLGPCVWLEAGSSSGAVMLAKQSLKSESNSLCGLQQGSRSNERNPLDSVVNTTLELWNQGTSVQSWMYHPTNLIYSRGLVGFPGYQFNTSSHWLSCVEPEVPKGSSSVEGGELVSLADLSHPEPRVCSFELNQENQSLAQILAGRKVLGGTLWPLALYMEMAAQAAAILTPSLPPASRLIQLFGLKIKTPIGGSPVDRLRLCLEQSEMWSWESSLESDCTKHALGTVILDDERTSTGPTIKYQDSDYHCLNDFAAPTIFSAPGTIAYKLLEKITEYEPAYRGIESIRMTEHAAIARVSLPPEAEAGKYSSKTICNPILLDQFLAIAEIHALSMEDCKRSEVFACSGLSEATILSSFVGAAGRARSWSVYVRQSSKQGREIVYDIFVSEAGVNQGQDPDQDPGNEHLAVALVGIKFSRSSILALEQIVARANSTPLAPEIAAPPLQVQEEEEEEDTGAIWPVTTNLLHELTGCPPEQVSPQTVLADLGMDSLAIMEFEARIRATFNVHSHGLVESDRTVEAICDGIAAAQRGPALTTPSSSHFTLTPSGSGSGSSSFESDSETQCTEVSQGVPTSASASTMAKIVKAVSAHLATGERVHPTSQLHSLGLNSLATLELQSDLQRSFGLKVHLMQLDESTTVSDLHAMVLRGAGAQ</sequence>
<dbReference type="GO" id="GO:0044550">
    <property type="term" value="P:secondary metabolite biosynthetic process"/>
    <property type="evidence" value="ECO:0007669"/>
    <property type="project" value="TreeGrafter"/>
</dbReference>
<dbReference type="InterPro" id="IPR016035">
    <property type="entry name" value="Acyl_Trfase/lysoPLipase"/>
</dbReference>
<dbReference type="PROSITE" id="PS00606">
    <property type="entry name" value="KS3_1"/>
    <property type="match status" value="1"/>
</dbReference>
<evidence type="ECO:0000259" key="8">
    <source>
        <dbReference type="PROSITE" id="PS50075"/>
    </source>
</evidence>
<organism evidence="11 12">
    <name type="scientific">Aspergillus ustus</name>
    <dbReference type="NCBI Taxonomy" id="40382"/>
    <lineage>
        <taxon>Eukaryota</taxon>
        <taxon>Fungi</taxon>
        <taxon>Dikarya</taxon>
        <taxon>Ascomycota</taxon>
        <taxon>Pezizomycotina</taxon>
        <taxon>Eurotiomycetes</taxon>
        <taxon>Eurotiomycetidae</taxon>
        <taxon>Eurotiales</taxon>
        <taxon>Aspergillaceae</taxon>
        <taxon>Aspergillus</taxon>
        <taxon>Aspergillus subgen. Nidulantes</taxon>
    </lineage>
</organism>
<dbReference type="InterPro" id="IPR016036">
    <property type="entry name" value="Malonyl_transacylase_ACP-bd"/>
</dbReference>
<evidence type="ECO:0000259" key="9">
    <source>
        <dbReference type="PROSITE" id="PS52004"/>
    </source>
</evidence>
<dbReference type="InterPro" id="IPR014030">
    <property type="entry name" value="Ketoacyl_synth_N"/>
</dbReference>
<dbReference type="CDD" id="cd00833">
    <property type="entry name" value="PKS"/>
    <property type="match status" value="1"/>
</dbReference>
<feature type="domain" description="Ketosynthase family 3 (KS3)" evidence="9">
    <location>
        <begin position="294"/>
        <end position="699"/>
    </location>
</feature>
<evidence type="ECO:0000313" key="11">
    <source>
        <dbReference type="EMBL" id="KIA75420.1"/>
    </source>
</evidence>
<evidence type="ECO:0000313" key="12">
    <source>
        <dbReference type="Proteomes" id="UP000053475"/>
    </source>
</evidence>
<dbReference type="GO" id="GO:0006633">
    <property type="term" value="P:fatty acid biosynthetic process"/>
    <property type="evidence" value="ECO:0007669"/>
    <property type="project" value="InterPro"/>
</dbReference>
<dbReference type="InterPro" id="IPR016039">
    <property type="entry name" value="Thiolase-like"/>
</dbReference>
<accession>A0A0C1C318</accession>
<evidence type="ECO:0000256" key="1">
    <source>
        <dbReference type="ARBA" id="ARBA00005179"/>
    </source>
</evidence>
<protein>
    <submittedName>
        <fullName evidence="11">Polyketide synthase</fullName>
    </submittedName>
</protein>
<dbReference type="SMART" id="SM00825">
    <property type="entry name" value="PKS_KS"/>
    <property type="match status" value="1"/>
</dbReference>
<dbReference type="PROSITE" id="PS52004">
    <property type="entry name" value="KS3_2"/>
    <property type="match status" value="1"/>
</dbReference>
<evidence type="ECO:0000256" key="3">
    <source>
        <dbReference type="ARBA" id="ARBA00022553"/>
    </source>
</evidence>
<dbReference type="InterPro" id="IPR020841">
    <property type="entry name" value="PKS_Beta-ketoAc_synthase_dom"/>
</dbReference>
<dbReference type="InterPro" id="IPR009081">
    <property type="entry name" value="PP-bd_ACP"/>
</dbReference>
<dbReference type="InterPro" id="IPR036736">
    <property type="entry name" value="ACP-like_sf"/>
</dbReference>
<dbReference type="SUPFAM" id="SSF55048">
    <property type="entry name" value="Probable ACP-binding domain of malonyl-CoA ACP transacylase"/>
    <property type="match status" value="1"/>
</dbReference>
<dbReference type="GO" id="GO:0004312">
    <property type="term" value="F:fatty acid synthase activity"/>
    <property type="evidence" value="ECO:0007669"/>
    <property type="project" value="TreeGrafter"/>
</dbReference>
<dbReference type="Pfam" id="PF00550">
    <property type="entry name" value="PP-binding"/>
    <property type="match status" value="2"/>
</dbReference>
<keyword evidence="5" id="KW-0511">Multifunctional enzyme</keyword>
<dbReference type="InterPro" id="IPR032088">
    <property type="entry name" value="SAT"/>
</dbReference>
<dbReference type="PROSITE" id="PS52019">
    <property type="entry name" value="PKS_MFAS_DH"/>
    <property type="match status" value="1"/>
</dbReference>
<comment type="caution">
    <text evidence="6">Lacks conserved residue(s) required for the propagation of feature annotation.</text>
</comment>
<evidence type="ECO:0000256" key="4">
    <source>
        <dbReference type="ARBA" id="ARBA00022679"/>
    </source>
</evidence>
<dbReference type="Gene3D" id="1.10.1200.10">
    <property type="entry name" value="ACP-like"/>
    <property type="match status" value="2"/>
</dbReference>
<gene>
    <name evidence="11" type="ORF">HK57_00140</name>
</gene>
<dbReference type="Gene3D" id="3.10.129.110">
    <property type="entry name" value="Polyketide synthase dehydratase"/>
    <property type="match status" value="1"/>
</dbReference>
<dbReference type="InterPro" id="IPR050091">
    <property type="entry name" value="PKS_NRPS_Biosynth_Enz"/>
</dbReference>
<dbReference type="Gene3D" id="3.40.366.10">
    <property type="entry name" value="Malonyl-Coenzyme A Acyl Carrier Protein, domain 2"/>
    <property type="match status" value="2"/>
</dbReference>
<dbReference type="Proteomes" id="UP000053475">
    <property type="component" value="Unassembled WGS sequence"/>
</dbReference>
<keyword evidence="4" id="KW-0808">Transferase</keyword>
<evidence type="ECO:0000256" key="6">
    <source>
        <dbReference type="PROSITE-ProRule" id="PRU01363"/>
    </source>
</evidence>
<dbReference type="Pfam" id="PF02801">
    <property type="entry name" value="Ketoacyl-synt_C"/>
    <property type="match status" value="1"/>
</dbReference>
<feature type="region of interest" description="C-terminal hotdog fold" evidence="6">
    <location>
        <begin position="1321"/>
        <end position="1487"/>
    </location>
</feature>
<evidence type="ECO:0000256" key="2">
    <source>
        <dbReference type="ARBA" id="ARBA00022450"/>
    </source>
</evidence>
<feature type="region of interest" description="N-terminal hotdog fold" evidence="6">
    <location>
        <begin position="1174"/>
        <end position="1297"/>
    </location>
</feature>
<dbReference type="SUPFAM" id="SSF53901">
    <property type="entry name" value="Thiolase-like"/>
    <property type="match status" value="1"/>
</dbReference>
<dbReference type="InterPro" id="IPR049900">
    <property type="entry name" value="PKS_mFAS_DH"/>
</dbReference>
<keyword evidence="2" id="KW-0596">Phosphopantetheine</keyword>
<dbReference type="Pfam" id="PF14765">
    <property type="entry name" value="PS-DH"/>
    <property type="match status" value="1"/>
</dbReference>
<dbReference type="PANTHER" id="PTHR43775:SF21">
    <property type="entry name" value="NON-REDUCING POLYKETIDE SYNTHASE AUSA-RELATED"/>
    <property type="match status" value="1"/>
</dbReference>
<feature type="domain" description="PKS/mFAS DH" evidence="10">
    <location>
        <begin position="1174"/>
        <end position="1487"/>
    </location>
</feature>
<dbReference type="EMBL" id="JOMC01000195">
    <property type="protein sequence ID" value="KIA75420.1"/>
    <property type="molecule type" value="Genomic_DNA"/>
</dbReference>
<dbReference type="GO" id="GO:0004315">
    <property type="term" value="F:3-oxoacyl-[acyl-carrier-protein] synthase activity"/>
    <property type="evidence" value="ECO:0007669"/>
    <property type="project" value="InterPro"/>
</dbReference>
<comment type="pathway">
    <text evidence="1">Secondary metabolite biosynthesis.</text>
</comment>
<feature type="domain" description="Carrier" evidence="8">
    <location>
        <begin position="1637"/>
        <end position="1713"/>
    </location>
</feature>
<proteinExistence type="predicted"/>
<dbReference type="Gene3D" id="3.40.47.10">
    <property type="match status" value="1"/>
</dbReference>
<evidence type="ECO:0000256" key="5">
    <source>
        <dbReference type="ARBA" id="ARBA00023268"/>
    </source>
</evidence>
<dbReference type="SUPFAM" id="SSF52151">
    <property type="entry name" value="FabD/lysophospholipase-like"/>
    <property type="match status" value="1"/>
</dbReference>
<dbReference type="InterPro" id="IPR014043">
    <property type="entry name" value="Acyl_transferase_dom"/>
</dbReference>
<dbReference type="Pfam" id="PF16073">
    <property type="entry name" value="SAT"/>
    <property type="match status" value="1"/>
</dbReference>
<dbReference type="InterPro" id="IPR014031">
    <property type="entry name" value="Ketoacyl_synth_C"/>
</dbReference>
<keyword evidence="12" id="KW-1185">Reference proteome</keyword>
<comment type="caution">
    <text evidence="11">The sequence shown here is derived from an EMBL/GenBank/DDBJ whole genome shotgun (WGS) entry which is preliminary data.</text>
</comment>
<dbReference type="PROSITE" id="PS50075">
    <property type="entry name" value="CARRIER"/>
    <property type="match status" value="1"/>
</dbReference>
<dbReference type="Pfam" id="PF00698">
    <property type="entry name" value="Acyl_transf_1"/>
    <property type="match status" value="1"/>
</dbReference>
<dbReference type="SUPFAM" id="SSF47336">
    <property type="entry name" value="ACP-like"/>
    <property type="match status" value="2"/>
</dbReference>
<feature type="region of interest" description="Disordered" evidence="7">
    <location>
        <begin position="1595"/>
        <end position="1625"/>
    </location>
</feature>
<dbReference type="InterPro" id="IPR018201">
    <property type="entry name" value="Ketoacyl_synth_AS"/>
</dbReference>
<dbReference type="PANTHER" id="PTHR43775">
    <property type="entry name" value="FATTY ACID SYNTHASE"/>
    <property type="match status" value="1"/>
</dbReference>